<dbReference type="Pfam" id="PF13671">
    <property type="entry name" value="AAA_33"/>
    <property type="match status" value="1"/>
</dbReference>
<dbReference type="AlphaFoldDB" id="A0A2S7VY43"/>
<dbReference type="Gene3D" id="3.40.50.300">
    <property type="entry name" value="P-loop containing nucleotide triphosphate hydrolases"/>
    <property type="match status" value="1"/>
</dbReference>
<organism evidence="1 2">
    <name type="scientific">Photobacterium angustum</name>
    <dbReference type="NCBI Taxonomy" id="661"/>
    <lineage>
        <taxon>Bacteria</taxon>
        <taxon>Pseudomonadati</taxon>
        <taxon>Pseudomonadota</taxon>
        <taxon>Gammaproteobacteria</taxon>
        <taxon>Vibrionales</taxon>
        <taxon>Vibrionaceae</taxon>
        <taxon>Photobacterium</taxon>
    </lineage>
</organism>
<gene>
    <name evidence="1" type="ORF">BTO08_06220</name>
</gene>
<dbReference type="CDD" id="cd02019">
    <property type="entry name" value="NK"/>
    <property type="match status" value="1"/>
</dbReference>
<dbReference type="RefSeq" id="WP_105060318.1">
    <property type="nucleotide sequence ID" value="NZ_MSCJ01000001.1"/>
</dbReference>
<name>A0A2S7VY43_PHOAN</name>
<comment type="caution">
    <text evidence="1">The sequence shown here is derived from an EMBL/GenBank/DDBJ whole genome shotgun (WGS) entry which is preliminary data.</text>
</comment>
<dbReference type="Proteomes" id="UP000238730">
    <property type="component" value="Unassembled WGS sequence"/>
</dbReference>
<dbReference type="InterPro" id="IPR027417">
    <property type="entry name" value="P-loop_NTPase"/>
</dbReference>
<evidence type="ECO:0000313" key="2">
    <source>
        <dbReference type="Proteomes" id="UP000238730"/>
    </source>
</evidence>
<accession>A0A2S7VY43</accession>
<sequence length="157" mass="18685">MVQLYFISGFIGSGKTTYAKELAESTKGFRFSIDEWMIPLFGEHMERELFNLRIRTLEELFQEASFQLIKLGIPVIFDFGYWTLADRERIVSWASEQGYTCEMHYLDVLYETCCQRAFERNTDPKGKSYEMTPEMMKMFWSWFEVPAKDEKVVWVSQ</sequence>
<dbReference type="SUPFAM" id="SSF52540">
    <property type="entry name" value="P-loop containing nucleoside triphosphate hydrolases"/>
    <property type="match status" value="1"/>
</dbReference>
<dbReference type="EMBL" id="MSCJ01000001">
    <property type="protein sequence ID" value="PQJ67026.1"/>
    <property type="molecule type" value="Genomic_DNA"/>
</dbReference>
<evidence type="ECO:0000313" key="1">
    <source>
        <dbReference type="EMBL" id="PQJ67026.1"/>
    </source>
</evidence>
<proteinExistence type="predicted"/>
<dbReference type="OrthoDB" id="531205at2"/>
<reference evidence="1 2" key="1">
    <citation type="submission" date="2016-12" db="EMBL/GenBank/DDBJ databases">
        <title>Diversity of luminous bacteria.</title>
        <authorList>
            <person name="Yoshizawa S."/>
            <person name="Kogure K."/>
        </authorList>
    </citation>
    <scope>NUCLEOTIDE SEQUENCE [LARGE SCALE GENOMIC DNA]</scope>
    <source>
        <strain evidence="1 2">LC1-200</strain>
    </source>
</reference>
<protein>
    <submittedName>
        <fullName evidence="1">AAA family ATPase</fullName>
    </submittedName>
</protein>